<keyword evidence="2" id="KW-1185">Reference proteome</keyword>
<evidence type="ECO:0000256" key="1">
    <source>
        <dbReference type="SAM" id="MobiDB-lite"/>
    </source>
</evidence>
<sequence>MWDRDRASTSTNGTGPGAHGRRFEEELHQKQLDRDHVHQLRQKTTGISDPSPCVIRDSNENSTSDLKIETPYYSQEGFTHSYYDCLSNGIVDMERITKYMHDLHIKGIFNQASYEEFVTSEAAMNARQFCYDGLQRMPMVSFGDLVYARTLDHFAGRIRADILSAQIANCKNTNKTGEMVERTRPPALKLDISIRNCTQHWILEDDPPFVKVDLLDVVLHWHEKRGTTPFQKITDLYRRILSTSTSPPQEIQKYSMRINGRSGRNESLKNLPQKIEETLLGFGEDLLGLAHKELMAAPGASVWSSSFYKQLGQSDEERSKQYERLCEEKIRWRSELFRALQRALRDLRGYEFTVNDDGSNFTWIPNNRKSKRPPCDGNIIGVKRPAIDNSTDDSFELM</sequence>
<dbReference type="WBParaSite" id="HCON_00077400-00001">
    <property type="protein sequence ID" value="HCON_00077400-00001"/>
    <property type="gene ID" value="HCON_00077400"/>
</dbReference>
<reference evidence="3" key="1">
    <citation type="submission" date="2020-12" db="UniProtKB">
        <authorList>
            <consortium name="WormBaseParasite"/>
        </authorList>
    </citation>
    <scope>IDENTIFICATION</scope>
    <source>
        <strain evidence="3">MHco3</strain>
    </source>
</reference>
<evidence type="ECO:0000313" key="2">
    <source>
        <dbReference type="Proteomes" id="UP000025227"/>
    </source>
</evidence>
<feature type="region of interest" description="Disordered" evidence="1">
    <location>
        <begin position="1"/>
        <end position="21"/>
    </location>
</feature>
<dbReference type="Proteomes" id="UP000025227">
    <property type="component" value="Unplaced"/>
</dbReference>
<accession>A0A7I4YDC5</accession>
<evidence type="ECO:0000313" key="3">
    <source>
        <dbReference type="WBParaSite" id="HCON_00077400-00001"/>
    </source>
</evidence>
<dbReference type="OrthoDB" id="5873076at2759"/>
<name>A0A7I4YDC5_HAECO</name>
<proteinExistence type="predicted"/>
<dbReference type="OMA" id="IANCKNT"/>
<dbReference type="AlphaFoldDB" id="A0A7I4YDC5"/>
<organism evidence="2 3">
    <name type="scientific">Haemonchus contortus</name>
    <name type="common">Barber pole worm</name>
    <dbReference type="NCBI Taxonomy" id="6289"/>
    <lineage>
        <taxon>Eukaryota</taxon>
        <taxon>Metazoa</taxon>
        <taxon>Ecdysozoa</taxon>
        <taxon>Nematoda</taxon>
        <taxon>Chromadorea</taxon>
        <taxon>Rhabditida</taxon>
        <taxon>Rhabditina</taxon>
        <taxon>Rhabditomorpha</taxon>
        <taxon>Strongyloidea</taxon>
        <taxon>Trichostrongylidae</taxon>
        <taxon>Haemonchus</taxon>
    </lineage>
</organism>
<protein>
    <submittedName>
        <fullName evidence="3">Uncharacterized protein</fullName>
    </submittedName>
</protein>